<dbReference type="AlphaFoldDB" id="A0A2N6CRM5"/>
<sequence>MPYWRLSSFYFFYFAALGVLVPYWGLYLKSLGFNAVAIGQLMAIPMATKFIAPFVWGWLGDHLGRRMAIVRLGALLTTLIFVAVFWLQGFWELGLAMVLFSFFWNAVLPQFEAVVICYLGKAVSRYAQIRVWGSIGFIVTVVVLGMAVDLRGSAAVLPVLLSIYALLWGASLLIADPATSPHPVDQPGILSVLRKPAVLAFLTACFLLQAGHGAYYGFYSIYMEALGYSKTMIGQLWALGVIAEVAVFLVMHRLLLRLGARNVLMISLLLAALRWYLIGNFADSLVLLFFAQTLHAATFGTFHAAAIHLVHHYFTGRHQGRGQALYSSLSFGLGGALGTMSSGFLWEGAGPTLVFNLSVAVSLLGLFIVWRWVVNDRGQ</sequence>
<dbReference type="GO" id="GO:0030395">
    <property type="term" value="F:lactose binding"/>
    <property type="evidence" value="ECO:0007669"/>
    <property type="project" value="TreeGrafter"/>
</dbReference>
<feature type="transmembrane region" description="Helical" evidence="8">
    <location>
        <begin position="31"/>
        <end position="56"/>
    </location>
</feature>
<dbReference type="InterPro" id="IPR020846">
    <property type="entry name" value="MFS_dom"/>
</dbReference>
<protein>
    <submittedName>
        <fullName evidence="10">MFS transporter</fullName>
    </submittedName>
</protein>
<dbReference type="GO" id="GO:0015528">
    <property type="term" value="F:lactose:proton symporter activity"/>
    <property type="evidence" value="ECO:0007669"/>
    <property type="project" value="TreeGrafter"/>
</dbReference>
<feature type="transmembrane region" description="Helical" evidence="8">
    <location>
        <begin position="236"/>
        <end position="256"/>
    </location>
</feature>
<feature type="transmembrane region" description="Helical" evidence="8">
    <location>
        <begin position="196"/>
        <end position="216"/>
    </location>
</feature>
<dbReference type="InterPro" id="IPR024989">
    <property type="entry name" value="MFS_assoc_dom"/>
</dbReference>
<evidence type="ECO:0000256" key="5">
    <source>
        <dbReference type="ARBA" id="ARBA00022692"/>
    </source>
</evidence>
<evidence type="ECO:0000256" key="4">
    <source>
        <dbReference type="ARBA" id="ARBA00022519"/>
    </source>
</evidence>
<comment type="caution">
    <text evidence="10">The sequence shown here is derived from an EMBL/GenBank/DDBJ whole genome shotgun (WGS) entry which is preliminary data.</text>
</comment>
<evidence type="ECO:0000256" key="1">
    <source>
        <dbReference type="ARBA" id="ARBA00004429"/>
    </source>
</evidence>
<dbReference type="EMBL" id="PKUN01000030">
    <property type="protein sequence ID" value="PLX59737.1"/>
    <property type="molecule type" value="Genomic_DNA"/>
</dbReference>
<feature type="domain" description="Major facilitator superfamily (MFS) profile" evidence="9">
    <location>
        <begin position="197"/>
        <end position="379"/>
    </location>
</feature>
<reference evidence="10 11" key="1">
    <citation type="submission" date="2017-11" db="EMBL/GenBank/DDBJ databases">
        <title>Genome-resolved metagenomics identifies genetic mobility, metabolic interactions, and unexpected diversity in perchlorate-reducing communities.</title>
        <authorList>
            <person name="Barnum T.P."/>
            <person name="Figueroa I.A."/>
            <person name="Carlstrom C.I."/>
            <person name="Lucas L.N."/>
            <person name="Engelbrektson A.L."/>
            <person name="Coates J.D."/>
        </authorList>
    </citation>
    <scope>NUCLEOTIDE SEQUENCE [LARGE SCALE GENOMIC DNA]</scope>
    <source>
        <strain evidence="10">BM301</strain>
    </source>
</reference>
<dbReference type="Proteomes" id="UP000235015">
    <property type="component" value="Unassembled WGS sequence"/>
</dbReference>
<gene>
    <name evidence="10" type="ORF">C0630_17570</name>
</gene>
<evidence type="ECO:0000256" key="6">
    <source>
        <dbReference type="ARBA" id="ARBA00022989"/>
    </source>
</evidence>
<dbReference type="InterPro" id="IPR026032">
    <property type="entry name" value="HcaT-like"/>
</dbReference>
<keyword evidence="6 8" id="KW-1133">Transmembrane helix</keyword>
<dbReference type="STRING" id="1111735.GCA_000428045_03021"/>
<dbReference type="NCBIfam" id="NF037955">
    <property type="entry name" value="mfs"/>
    <property type="match status" value="1"/>
</dbReference>
<dbReference type="PANTHER" id="PTHR23522:SF10">
    <property type="entry name" value="3-PHENYLPROPIONIC ACID TRANSPORTER-RELATED"/>
    <property type="match status" value="1"/>
</dbReference>
<keyword evidence="4" id="KW-0997">Cell inner membrane</keyword>
<feature type="transmembrane region" description="Helical" evidence="8">
    <location>
        <begin position="294"/>
        <end position="314"/>
    </location>
</feature>
<evidence type="ECO:0000256" key="2">
    <source>
        <dbReference type="ARBA" id="ARBA00022448"/>
    </source>
</evidence>
<dbReference type="PIRSF" id="PIRSF004925">
    <property type="entry name" value="HcaT"/>
    <property type="match status" value="1"/>
</dbReference>
<dbReference type="Gene3D" id="1.20.1250.20">
    <property type="entry name" value="MFS general substrate transporter like domains"/>
    <property type="match status" value="2"/>
</dbReference>
<feature type="transmembrane region" description="Helical" evidence="8">
    <location>
        <begin position="154"/>
        <end position="175"/>
    </location>
</feature>
<organism evidence="10 11">
    <name type="scientific">Sedimenticola selenatireducens</name>
    <dbReference type="NCBI Taxonomy" id="191960"/>
    <lineage>
        <taxon>Bacteria</taxon>
        <taxon>Pseudomonadati</taxon>
        <taxon>Pseudomonadota</taxon>
        <taxon>Gammaproteobacteria</taxon>
        <taxon>Chromatiales</taxon>
        <taxon>Sedimenticolaceae</taxon>
        <taxon>Sedimenticola</taxon>
    </lineage>
</organism>
<comment type="subcellular location">
    <subcellularLocation>
        <location evidence="1">Cell inner membrane</location>
        <topology evidence="1">Multi-pass membrane protein</topology>
    </subcellularLocation>
</comment>
<feature type="transmembrane region" description="Helical" evidence="8">
    <location>
        <begin position="326"/>
        <end position="346"/>
    </location>
</feature>
<evidence type="ECO:0000256" key="8">
    <source>
        <dbReference type="SAM" id="Phobius"/>
    </source>
</evidence>
<dbReference type="InterPro" id="IPR036259">
    <property type="entry name" value="MFS_trans_sf"/>
</dbReference>
<dbReference type="CDD" id="cd17335">
    <property type="entry name" value="MFS_MFSD6"/>
    <property type="match status" value="1"/>
</dbReference>
<feature type="transmembrane region" description="Helical" evidence="8">
    <location>
        <begin position="352"/>
        <end position="374"/>
    </location>
</feature>
<dbReference type="SUPFAM" id="SSF103473">
    <property type="entry name" value="MFS general substrate transporter"/>
    <property type="match status" value="1"/>
</dbReference>
<name>A0A2N6CRM5_9GAMM</name>
<keyword evidence="3" id="KW-1003">Cell membrane</keyword>
<feature type="transmembrane region" description="Helical" evidence="8">
    <location>
        <begin position="93"/>
        <end position="119"/>
    </location>
</feature>
<feature type="transmembrane region" description="Helical" evidence="8">
    <location>
        <begin position="131"/>
        <end position="148"/>
    </location>
</feature>
<keyword evidence="5 8" id="KW-0812">Transmembrane</keyword>
<dbReference type="GO" id="GO:0005886">
    <property type="term" value="C:plasma membrane"/>
    <property type="evidence" value="ECO:0007669"/>
    <property type="project" value="UniProtKB-SubCell"/>
</dbReference>
<proteinExistence type="predicted"/>
<evidence type="ECO:0000256" key="3">
    <source>
        <dbReference type="ARBA" id="ARBA00022475"/>
    </source>
</evidence>
<feature type="transmembrane region" description="Helical" evidence="8">
    <location>
        <begin position="68"/>
        <end position="87"/>
    </location>
</feature>
<evidence type="ECO:0000256" key="7">
    <source>
        <dbReference type="ARBA" id="ARBA00023136"/>
    </source>
</evidence>
<feature type="transmembrane region" description="Helical" evidence="8">
    <location>
        <begin position="7"/>
        <end position="25"/>
    </location>
</feature>
<evidence type="ECO:0000313" key="10">
    <source>
        <dbReference type="EMBL" id="PLX59737.1"/>
    </source>
</evidence>
<dbReference type="RefSeq" id="WP_273440803.1">
    <property type="nucleotide sequence ID" value="NZ_PKUN01000030.1"/>
</dbReference>
<dbReference type="PROSITE" id="PS50850">
    <property type="entry name" value="MFS"/>
    <property type="match status" value="1"/>
</dbReference>
<dbReference type="PANTHER" id="PTHR23522">
    <property type="entry name" value="BLL5896 PROTEIN"/>
    <property type="match status" value="1"/>
</dbReference>
<evidence type="ECO:0000313" key="11">
    <source>
        <dbReference type="Proteomes" id="UP000235015"/>
    </source>
</evidence>
<keyword evidence="7 8" id="KW-0472">Membrane</keyword>
<accession>A0A2N6CRM5</accession>
<feature type="transmembrane region" description="Helical" evidence="8">
    <location>
        <begin position="263"/>
        <end position="282"/>
    </location>
</feature>
<dbReference type="Pfam" id="PF12832">
    <property type="entry name" value="MFS_1_like"/>
    <property type="match status" value="1"/>
</dbReference>
<evidence type="ECO:0000259" key="9">
    <source>
        <dbReference type="PROSITE" id="PS50850"/>
    </source>
</evidence>
<keyword evidence="2" id="KW-0813">Transport</keyword>